<proteinExistence type="predicted"/>
<accession>A0A8T9QHG7</accession>
<evidence type="ECO:0000313" key="3">
    <source>
        <dbReference type="Proteomes" id="UP000831796"/>
    </source>
</evidence>
<keyword evidence="2" id="KW-0456">Lyase</keyword>
<dbReference type="AlphaFoldDB" id="A0A8T9QHG7"/>
<keyword evidence="2" id="KW-0670">Pyruvate</keyword>
<name>A0A8T9QHG7_9BACT</name>
<dbReference type="GO" id="GO:0016829">
    <property type="term" value="F:lyase activity"/>
    <property type="evidence" value="ECO:0007669"/>
    <property type="project" value="UniProtKB-KW"/>
</dbReference>
<protein>
    <submittedName>
        <fullName evidence="2">Pyruvate formate lyase family protein</fullName>
    </submittedName>
</protein>
<dbReference type="SUPFAM" id="SSF51998">
    <property type="entry name" value="PFL-like glycyl radical enzymes"/>
    <property type="match status" value="1"/>
</dbReference>
<reference evidence="2" key="1">
    <citation type="submission" date="2022-04" db="EMBL/GenBank/DDBJ databases">
        <title>Hymenobacter sp. isolated from the air.</title>
        <authorList>
            <person name="Won M."/>
            <person name="Lee C.-M."/>
            <person name="Woen H.-Y."/>
            <person name="Kwon S.-W."/>
        </authorList>
    </citation>
    <scope>NUCLEOTIDE SEQUENCE</scope>
    <source>
        <strain evidence="2">5116S-3</strain>
        <plasmid evidence="2">unnamed2</plasmid>
    </source>
</reference>
<geneLocation type="plasmid" evidence="2 3">
    <name>unnamed2</name>
</geneLocation>
<feature type="region of interest" description="Disordered" evidence="1">
    <location>
        <begin position="79"/>
        <end position="101"/>
    </location>
</feature>
<dbReference type="Proteomes" id="UP000831796">
    <property type="component" value="Plasmid unnamed2"/>
</dbReference>
<evidence type="ECO:0000256" key="1">
    <source>
        <dbReference type="SAM" id="MobiDB-lite"/>
    </source>
</evidence>
<dbReference type="KEGG" id="hcu:MUN79_29250"/>
<dbReference type="EMBL" id="CP095048">
    <property type="protein sequence ID" value="UOQ75280.1"/>
    <property type="molecule type" value="Genomic_DNA"/>
</dbReference>
<gene>
    <name evidence="2" type="ORF">MUN79_29250</name>
</gene>
<sequence>MNSPPGPCSAGSASVLLNDDRIITGLMNAGQHVPPLRTARNYACDGCYETMFAGETEFSFGFVPANAPLSLPSTAAPAWARPAHEPARRQKFLAQQARRRD</sequence>
<dbReference type="Gene3D" id="3.20.70.20">
    <property type="match status" value="1"/>
</dbReference>
<evidence type="ECO:0000313" key="2">
    <source>
        <dbReference type="EMBL" id="UOQ75280.1"/>
    </source>
</evidence>
<keyword evidence="2" id="KW-0614">Plasmid</keyword>
<organism evidence="2 3">
    <name type="scientific">Hymenobacter cellulosilyticus</name>
    <dbReference type="NCBI Taxonomy" id="2932248"/>
    <lineage>
        <taxon>Bacteria</taxon>
        <taxon>Pseudomonadati</taxon>
        <taxon>Bacteroidota</taxon>
        <taxon>Cytophagia</taxon>
        <taxon>Cytophagales</taxon>
        <taxon>Hymenobacteraceae</taxon>
        <taxon>Hymenobacter</taxon>
    </lineage>
</organism>
<keyword evidence="3" id="KW-1185">Reference proteome</keyword>